<name>L7ESH3_STRT8</name>
<sequence>MAGPLCRRLPLQGAELYTIYPSVRLLSLYASTLLFTP</sequence>
<organism evidence="1 2">
    <name type="scientific">Streptomyces turgidiscabies (strain Car8)</name>
    <dbReference type="NCBI Taxonomy" id="698760"/>
    <lineage>
        <taxon>Bacteria</taxon>
        <taxon>Bacillati</taxon>
        <taxon>Actinomycetota</taxon>
        <taxon>Actinomycetes</taxon>
        <taxon>Kitasatosporales</taxon>
        <taxon>Streptomycetaceae</taxon>
        <taxon>Streptomyces</taxon>
    </lineage>
</organism>
<keyword evidence="2" id="KW-1185">Reference proteome</keyword>
<reference evidence="1 2" key="1">
    <citation type="journal article" date="2011" name="Plasmid">
        <title>Streptomyces turgidiscabies Car8 contains a modular pathogenicity island that shares virulence genes with other actinobacterial plant pathogens.</title>
        <authorList>
            <person name="Huguet-Tapia J.C."/>
            <person name="Badger J.H."/>
            <person name="Loria R."/>
            <person name="Pettis G.S."/>
        </authorList>
    </citation>
    <scope>NUCLEOTIDE SEQUENCE [LARGE SCALE GENOMIC DNA]</scope>
    <source>
        <strain evidence="1 2">Car8</strain>
    </source>
</reference>
<protein>
    <submittedName>
        <fullName evidence="1">Uncharacterized protein</fullName>
    </submittedName>
</protein>
<evidence type="ECO:0000313" key="1">
    <source>
        <dbReference type="EMBL" id="ELP61631.1"/>
    </source>
</evidence>
<comment type="caution">
    <text evidence="1">The sequence shown here is derived from an EMBL/GenBank/DDBJ whole genome shotgun (WGS) entry which is preliminary data.</text>
</comment>
<dbReference type="AlphaFoldDB" id="L7ESH3"/>
<proteinExistence type="predicted"/>
<dbReference type="EMBL" id="AEJB01000665">
    <property type="protein sequence ID" value="ELP61631.1"/>
    <property type="molecule type" value="Genomic_DNA"/>
</dbReference>
<evidence type="ECO:0000313" key="2">
    <source>
        <dbReference type="Proteomes" id="UP000010931"/>
    </source>
</evidence>
<gene>
    <name evidence="1" type="ORF">STRTUCAR8_06909</name>
</gene>
<feature type="non-terminal residue" evidence="1">
    <location>
        <position position="37"/>
    </location>
</feature>
<accession>L7ESH3</accession>
<dbReference type="Proteomes" id="UP000010931">
    <property type="component" value="Unassembled WGS sequence"/>
</dbReference>